<feature type="region of interest" description="Disordered" evidence="1">
    <location>
        <begin position="18"/>
        <end position="45"/>
    </location>
</feature>
<gene>
    <name evidence="2" type="ORF">ZEAMMB73_Zm00001d045647</name>
</gene>
<dbReference type="AlphaFoldDB" id="A0A1D6NY28"/>
<feature type="compositionally biased region" description="Basic residues" evidence="1">
    <location>
        <begin position="21"/>
        <end position="33"/>
    </location>
</feature>
<accession>A0A1D6NY28</accession>
<organism evidence="2">
    <name type="scientific">Zea mays</name>
    <name type="common">Maize</name>
    <dbReference type="NCBI Taxonomy" id="4577"/>
    <lineage>
        <taxon>Eukaryota</taxon>
        <taxon>Viridiplantae</taxon>
        <taxon>Streptophyta</taxon>
        <taxon>Embryophyta</taxon>
        <taxon>Tracheophyta</taxon>
        <taxon>Spermatophyta</taxon>
        <taxon>Magnoliopsida</taxon>
        <taxon>Liliopsida</taxon>
        <taxon>Poales</taxon>
        <taxon>Poaceae</taxon>
        <taxon>PACMAD clade</taxon>
        <taxon>Panicoideae</taxon>
        <taxon>Andropogonodae</taxon>
        <taxon>Andropogoneae</taxon>
        <taxon>Tripsacinae</taxon>
        <taxon>Zea</taxon>
    </lineage>
</organism>
<name>A0A1D6NY28_MAIZE</name>
<evidence type="ECO:0000256" key="1">
    <source>
        <dbReference type="SAM" id="MobiDB-lite"/>
    </source>
</evidence>
<protein>
    <submittedName>
        <fullName evidence="2">GDSL esterase/lipase</fullName>
    </submittedName>
</protein>
<reference evidence="2" key="1">
    <citation type="submission" date="2015-12" db="EMBL/GenBank/DDBJ databases">
        <title>Update maize B73 reference genome by single molecule sequencing technologies.</title>
        <authorList>
            <consortium name="Maize Genome Sequencing Project"/>
            <person name="Ware D."/>
        </authorList>
    </citation>
    <scope>NUCLEOTIDE SEQUENCE</scope>
    <source>
        <tissue evidence="2">Seedling</tissue>
    </source>
</reference>
<proteinExistence type="predicted"/>
<evidence type="ECO:0000313" key="2">
    <source>
        <dbReference type="EMBL" id="AQL02912.1"/>
    </source>
</evidence>
<dbReference type="EMBL" id="CM000785">
    <property type="protein sequence ID" value="AQL02912.1"/>
    <property type="molecule type" value="Genomic_DNA"/>
</dbReference>
<sequence>MYLSDCYSIVMELIDHPEKHGRNKKHARSRRHGINSLLDHSSSSK</sequence>